<proteinExistence type="predicted"/>
<dbReference type="OrthoDB" id="2088042at2"/>
<organism evidence="1 2">
    <name type="scientific">Natranaerovirga pectinivora</name>
    <dbReference type="NCBI Taxonomy" id="682400"/>
    <lineage>
        <taxon>Bacteria</taxon>
        <taxon>Bacillati</taxon>
        <taxon>Bacillota</taxon>
        <taxon>Clostridia</taxon>
        <taxon>Lachnospirales</taxon>
        <taxon>Natranaerovirgaceae</taxon>
        <taxon>Natranaerovirga</taxon>
    </lineage>
</organism>
<sequence length="109" mass="12504">MKKVKPLSGKDTEILYEIKNGEVKSTWGTTPYKFQSAVFADVLDNYLIDENKWYPLGASFDKPIKGGLGEYLRDNHNLNPRYASLIGPIMQKENYIYSKGFKPVLIKKK</sequence>
<dbReference type="AlphaFoldDB" id="A0A4R3MPG4"/>
<reference evidence="1 2" key="1">
    <citation type="submission" date="2019-03" db="EMBL/GenBank/DDBJ databases">
        <title>Genomic Encyclopedia of Type Strains, Phase IV (KMG-IV): sequencing the most valuable type-strain genomes for metagenomic binning, comparative biology and taxonomic classification.</title>
        <authorList>
            <person name="Goeker M."/>
        </authorList>
    </citation>
    <scope>NUCLEOTIDE SEQUENCE [LARGE SCALE GENOMIC DNA]</scope>
    <source>
        <strain evidence="1 2">DSM 24629</strain>
    </source>
</reference>
<protein>
    <submittedName>
        <fullName evidence="1">Uncharacterized protein</fullName>
    </submittedName>
</protein>
<dbReference type="EMBL" id="SMAL01000003">
    <property type="protein sequence ID" value="TCT15499.1"/>
    <property type="molecule type" value="Genomic_DNA"/>
</dbReference>
<evidence type="ECO:0000313" key="1">
    <source>
        <dbReference type="EMBL" id="TCT15499.1"/>
    </source>
</evidence>
<gene>
    <name evidence="1" type="ORF">EDC18_103204</name>
</gene>
<evidence type="ECO:0000313" key="2">
    <source>
        <dbReference type="Proteomes" id="UP000294902"/>
    </source>
</evidence>
<name>A0A4R3MPG4_9FIRM</name>
<comment type="caution">
    <text evidence="1">The sequence shown here is derived from an EMBL/GenBank/DDBJ whole genome shotgun (WGS) entry which is preliminary data.</text>
</comment>
<dbReference type="RefSeq" id="WP_132251243.1">
    <property type="nucleotide sequence ID" value="NZ_SMAL01000003.1"/>
</dbReference>
<dbReference type="Proteomes" id="UP000294902">
    <property type="component" value="Unassembled WGS sequence"/>
</dbReference>
<keyword evidence="2" id="KW-1185">Reference proteome</keyword>
<accession>A0A4R3MPG4</accession>